<dbReference type="RefSeq" id="WP_116007416.1">
    <property type="nucleotide sequence ID" value="NZ_QUOU01000001.1"/>
</dbReference>
<dbReference type="InterPro" id="IPR002654">
    <property type="entry name" value="Glyco_trans_25"/>
</dbReference>
<dbReference type="GO" id="GO:0016740">
    <property type="term" value="F:transferase activity"/>
    <property type="evidence" value="ECO:0007669"/>
    <property type="project" value="UniProtKB-KW"/>
</dbReference>
<dbReference type="AlphaFoldDB" id="A0A3E0TNZ8"/>
<comment type="caution">
    <text evidence="2">The sequence shown here is derived from an EMBL/GenBank/DDBJ whole genome shotgun (WGS) entry which is preliminary data.</text>
</comment>
<proteinExistence type="predicted"/>
<organism evidence="2 3">
    <name type="scientific">Thalassotalea euphylliae</name>
    <dbReference type="NCBI Taxonomy" id="1655234"/>
    <lineage>
        <taxon>Bacteria</taxon>
        <taxon>Pseudomonadati</taxon>
        <taxon>Pseudomonadota</taxon>
        <taxon>Gammaproteobacteria</taxon>
        <taxon>Alteromonadales</taxon>
        <taxon>Colwelliaceae</taxon>
        <taxon>Thalassotalea</taxon>
    </lineage>
</organism>
<dbReference type="CDD" id="cd06532">
    <property type="entry name" value="Glyco_transf_25"/>
    <property type="match status" value="1"/>
</dbReference>
<protein>
    <submittedName>
        <fullName evidence="2">Glycosyl transferase family 25</fullName>
    </submittedName>
</protein>
<name>A0A3E0TNZ8_9GAMM</name>
<accession>A0A3E0TNZ8</accession>
<keyword evidence="2" id="KW-0808">Transferase</keyword>
<evidence type="ECO:0000259" key="1">
    <source>
        <dbReference type="Pfam" id="PF01755"/>
    </source>
</evidence>
<reference evidence="2 3" key="1">
    <citation type="submission" date="2018-08" db="EMBL/GenBank/DDBJ databases">
        <title>Thalassotalea euphylliae genome.</title>
        <authorList>
            <person name="Summers S."/>
            <person name="Rice S.A."/>
            <person name="Freckelton M.L."/>
            <person name="Nedved B.T."/>
            <person name="Hadfield M.G."/>
        </authorList>
    </citation>
    <scope>NUCLEOTIDE SEQUENCE [LARGE SCALE GENOMIC DNA]</scope>
    <source>
        <strain evidence="2 3">H1</strain>
    </source>
</reference>
<evidence type="ECO:0000313" key="3">
    <source>
        <dbReference type="Proteomes" id="UP000256478"/>
    </source>
</evidence>
<dbReference type="Proteomes" id="UP000256478">
    <property type="component" value="Unassembled WGS sequence"/>
</dbReference>
<gene>
    <name evidence="2" type="ORF">DXX93_06670</name>
</gene>
<dbReference type="Pfam" id="PF01755">
    <property type="entry name" value="Glyco_transf_25"/>
    <property type="match status" value="1"/>
</dbReference>
<sequence>MSKHSPAPKIYLINLDKSKDRLLNCHTILASQQLSFERIPAVLGDALTTAQKHQHYSETLNNRNYYRPLSNGEVGCYLSHRAAWQKIADGDAPYGIVLEDDIAINGNMHLAIDTLDTLHMDWQVIKLSAYQSRTRPIVFSQPIGNGFDLVIHNKPMTGCAASAITKEAAKKLLAQSTKFGRPVDVDIQHFWESNVEVCSLMPYPISQDMSYQSTITQRKGKAGKRFWQRKIQQLTTYFLNKRHIAQQVAMAKKS</sequence>
<dbReference type="OrthoDB" id="9816113at2"/>
<evidence type="ECO:0000313" key="2">
    <source>
        <dbReference type="EMBL" id="REL26296.1"/>
    </source>
</evidence>
<dbReference type="EMBL" id="QUOU01000001">
    <property type="protein sequence ID" value="REL26296.1"/>
    <property type="molecule type" value="Genomic_DNA"/>
</dbReference>
<feature type="domain" description="Glycosyl transferase family 25" evidence="1">
    <location>
        <begin position="8"/>
        <end position="185"/>
    </location>
</feature>